<dbReference type="EMBL" id="CAJVPM010000617">
    <property type="protein sequence ID" value="CAG8448104.1"/>
    <property type="molecule type" value="Genomic_DNA"/>
</dbReference>
<evidence type="ECO:0000313" key="2">
    <source>
        <dbReference type="Proteomes" id="UP000789860"/>
    </source>
</evidence>
<evidence type="ECO:0000313" key="1">
    <source>
        <dbReference type="EMBL" id="CAG8448104.1"/>
    </source>
</evidence>
<organism evidence="1 2">
    <name type="scientific">Scutellospora calospora</name>
    <dbReference type="NCBI Taxonomy" id="85575"/>
    <lineage>
        <taxon>Eukaryota</taxon>
        <taxon>Fungi</taxon>
        <taxon>Fungi incertae sedis</taxon>
        <taxon>Mucoromycota</taxon>
        <taxon>Glomeromycotina</taxon>
        <taxon>Glomeromycetes</taxon>
        <taxon>Diversisporales</taxon>
        <taxon>Gigasporaceae</taxon>
        <taxon>Scutellospora</taxon>
    </lineage>
</organism>
<sequence length="473" mass="52403">MSAGASVPSMEISHSLIKQSEEEKLGRCDINDSPSGSPVNEPSETTPDQQPRSQPQSMPQPQLKEQPVDQQQRLSPKKPSHAKKLVDKFATFSPMRNKGSERRLIVETYSNYTNGKKEGLQSDQRPKSAEPKSLKKKKRPINITEGMSKADIFAANVASAVDAADAADDEEEYYTYSTSNSRAPSINSVNGLIPPIVPNLPQDNKIPQHFPIPSSFYSTFSYPYRTYNTFPHRLPNYDPTNYLYNNWYVNNERLPLFAKWRPPNYETRQRQSCTPTMSTLTVIIIFLMASSWLLYFASTCPLSDVSIKDISNVLAADKELMFDIQVKGRNYGLWDVVILDTDLAVFATPVRNSPGSIPGGPGSHWDDIEAVSISLGNIYSFDEPLLFPSGINRTGVASAPTGQVRLKNPGGKNDKEDHSTIVCFVQRVDGGVDSLNSNGRSRVLKSFDVNAISGPCAIILPEAFALMIRLIFG</sequence>
<gene>
    <name evidence="1" type="ORF">SCALOS_LOCUS1044</name>
</gene>
<keyword evidence="2" id="KW-1185">Reference proteome</keyword>
<reference evidence="1" key="1">
    <citation type="submission" date="2021-06" db="EMBL/GenBank/DDBJ databases">
        <authorList>
            <person name="Kallberg Y."/>
            <person name="Tangrot J."/>
            <person name="Rosling A."/>
        </authorList>
    </citation>
    <scope>NUCLEOTIDE SEQUENCE</scope>
    <source>
        <strain evidence="1">AU212A</strain>
    </source>
</reference>
<accession>A0ACA9K2F3</accession>
<name>A0ACA9K2F3_9GLOM</name>
<protein>
    <submittedName>
        <fullName evidence="1">7471_t:CDS:1</fullName>
    </submittedName>
</protein>
<dbReference type="Proteomes" id="UP000789860">
    <property type="component" value="Unassembled WGS sequence"/>
</dbReference>
<comment type="caution">
    <text evidence="1">The sequence shown here is derived from an EMBL/GenBank/DDBJ whole genome shotgun (WGS) entry which is preliminary data.</text>
</comment>
<proteinExistence type="predicted"/>